<dbReference type="InterPro" id="IPR017439">
    <property type="entry name" value="Amidohydrolase"/>
</dbReference>
<dbReference type="SUPFAM" id="SSF53187">
    <property type="entry name" value="Zn-dependent exopeptidases"/>
    <property type="match status" value="1"/>
</dbReference>
<evidence type="ECO:0000259" key="2">
    <source>
        <dbReference type="Pfam" id="PF07687"/>
    </source>
</evidence>
<dbReference type="InterPro" id="IPR011650">
    <property type="entry name" value="Peptidase_M20_dimer"/>
</dbReference>
<dbReference type="CDD" id="cd05666">
    <property type="entry name" value="M20_Acy1-like"/>
    <property type="match status" value="1"/>
</dbReference>
<dbReference type="Gene3D" id="3.40.630.10">
    <property type="entry name" value="Zn peptidases"/>
    <property type="match status" value="1"/>
</dbReference>
<keyword evidence="4" id="KW-1185">Reference proteome</keyword>
<accession>A0ABW9Z1W4</accession>
<protein>
    <submittedName>
        <fullName evidence="3">Amidohydrolase</fullName>
    </submittedName>
</protein>
<dbReference type="NCBIfam" id="TIGR01891">
    <property type="entry name" value="amidohydrolases"/>
    <property type="match status" value="1"/>
</dbReference>
<dbReference type="Pfam" id="PF01546">
    <property type="entry name" value="Peptidase_M20"/>
    <property type="match status" value="1"/>
</dbReference>
<dbReference type="Proteomes" id="UP000818323">
    <property type="component" value="Unassembled WGS sequence"/>
</dbReference>
<gene>
    <name evidence="3" type="ORF">GR303_16435</name>
</gene>
<dbReference type="PANTHER" id="PTHR11014">
    <property type="entry name" value="PEPTIDASE M20 FAMILY MEMBER"/>
    <property type="match status" value="1"/>
</dbReference>
<feature type="domain" description="Peptidase M20 dimerisation" evidence="2">
    <location>
        <begin position="196"/>
        <end position="285"/>
    </location>
</feature>
<dbReference type="SUPFAM" id="SSF55031">
    <property type="entry name" value="Bacterial exopeptidase dimerisation domain"/>
    <property type="match status" value="1"/>
</dbReference>
<evidence type="ECO:0000313" key="4">
    <source>
        <dbReference type="Proteomes" id="UP000818323"/>
    </source>
</evidence>
<dbReference type="PANTHER" id="PTHR11014:SF63">
    <property type="entry name" value="METALLOPEPTIDASE, PUTATIVE (AFU_ORTHOLOGUE AFUA_6G09600)-RELATED"/>
    <property type="match status" value="1"/>
</dbReference>
<evidence type="ECO:0000256" key="1">
    <source>
        <dbReference type="ARBA" id="ARBA00022801"/>
    </source>
</evidence>
<evidence type="ECO:0000313" key="3">
    <source>
        <dbReference type="EMBL" id="NBJ25946.1"/>
    </source>
</evidence>
<dbReference type="Gene3D" id="3.30.70.360">
    <property type="match status" value="1"/>
</dbReference>
<dbReference type="PIRSF" id="PIRSF005962">
    <property type="entry name" value="Pept_M20D_amidohydro"/>
    <property type="match status" value="1"/>
</dbReference>
<comment type="caution">
    <text evidence="3">The sequence shown here is derived from an EMBL/GenBank/DDBJ whole genome shotgun (WGS) entry which is preliminary data.</text>
</comment>
<organism evidence="3 4">
    <name type="scientific">Microvirga arsenatis</name>
    <dbReference type="NCBI Taxonomy" id="2692265"/>
    <lineage>
        <taxon>Bacteria</taxon>
        <taxon>Pseudomonadati</taxon>
        <taxon>Pseudomonadota</taxon>
        <taxon>Alphaproteobacteria</taxon>
        <taxon>Hyphomicrobiales</taxon>
        <taxon>Methylobacteriaceae</taxon>
        <taxon>Microvirga</taxon>
    </lineage>
</organism>
<sequence>MPGRHIQDDSTMPLKDLIQADLPFLRSLRQDLHAHPELGFEEERTSGIVASLLEEAGLRVHRGLGKTGVVGTLQAGNGTRTIGLRADMDALAMPEQAERPYKSTIPGKMHACGHDGHTTLLLGAARHLARTRNFSGTVHFIFQPAEEGRGGARRMLEEGLFELFPCDAVYGLHNMPGLATDEMAVTAGPQLASSDSWLVTFKGVGTHGAKPHLGKDPITASGHFLAALQTIVGRVVNPLQPAVVSACSVQAGDPRALNVIPDIVEIGGTARAYSADVRNQLETEIGRLAGGVAAMFGIEASYEFRRRIPPVVNHPDATARALKAAQTVCGAKVVTDFEPSTAGDDFAFFSEAAPGAYVWLGNGPAIDGALHHNTAYDFNDEAIPTGVAFWVALVEQELAV</sequence>
<name>A0ABW9Z1W4_9HYPH</name>
<proteinExistence type="predicted"/>
<keyword evidence="1" id="KW-0378">Hydrolase</keyword>
<reference evidence="3 4" key="1">
    <citation type="submission" date="2020-01" db="EMBL/GenBank/DDBJ databases">
        <title>Microvirga sp. nov., an arsenate reduction bacterium isolated from Tibet hotspring sediments.</title>
        <authorList>
            <person name="Yuan C.-G."/>
        </authorList>
    </citation>
    <scope>NUCLEOTIDE SEQUENCE [LARGE SCALE GENOMIC DNA]</scope>
    <source>
        <strain evidence="3 4">SYSU G3D203</strain>
    </source>
</reference>
<dbReference type="EMBL" id="JAAAXJ010000009">
    <property type="protein sequence ID" value="NBJ25946.1"/>
    <property type="molecule type" value="Genomic_DNA"/>
</dbReference>
<dbReference type="InterPro" id="IPR036264">
    <property type="entry name" value="Bact_exopeptidase_dim_dom"/>
</dbReference>
<dbReference type="Pfam" id="PF07687">
    <property type="entry name" value="M20_dimer"/>
    <property type="match status" value="1"/>
</dbReference>
<dbReference type="InterPro" id="IPR002933">
    <property type="entry name" value="Peptidase_M20"/>
</dbReference>